<dbReference type="RefSeq" id="WP_160752820.1">
    <property type="nucleotide sequence ID" value="NZ_WTYA01000004.1"/>
</dbReference>
<comment type="caution">
    <text evidence="7">Lacks conserved residue(s) required for the propagation of feature annotation.</text>
</comment>
<dbReference type="InterPro" id="IPR010920">
    <property type="entry name" value="LSM_dom_sf"/>
</dbReference>
<dbReference type="Gene3D" id="3.30.70.100">
    <property type="match status" value="1"/>
</dbReference>
<name>A0A845AI70_9SPHN</name>
<keyword evidence="4 7" id="KW-0812">Transmembrane</keyword>
<evidence type="ECO:0000256" key="6">
    <source>
        <dbReference type="ARBA" id="ARBA00023136"/>
    </source>
</evidence>
<dbReference type="GO" id="GO:0005886">
    <property type="term" value="C:plasma membrane"/>
    <property type="evidence" value="ECO:0007669"/>
    <property type="project" value="UniProtKB-SubCell"/>
</dbReference>
<keyword evidence="7" id="KW-0813">Transport</keyword>
<dbReference type="SUPFAM" id="SSF50182">
    <property type="entry name" value="Sm-like ribonucleoproteins"/>
    <property type="match status" value="1"/>
</dbReference>
<sequence length="295" mass="32757">MNYIKILEQQLQHMAAGAVQLLPNIVIGVVLLVATAIMVRVFVNVVEKVTGRSRMRADLRQLAQTLTRVFVWILGLLLVTTIIIPGFTFGSAMAGLGVGAVAIGFAFQDILENFLAGVLIMLRDKMHLGDYIEANNIDGTVEKITLRETHIRQFSGELTILPNSTIFKNPVKIYSDRPFRRFQLTVGVSYDTDLTRARKVIANAVKTVEGVDGDHASEVYLREFGGSSIDLLVRWWVDTKQNSLMEVQSNVVNAIKEALDQAEIEIPFPYITHTFKERVPLGKEPGETVESAESA</sequence>
<dbReference type="InterPro" id="IPR011066">
    <property type="entry name" value="MscS_channel_C_sf"/>
</dbReference>
<dbReference type="Pfam" id="PF00924">
    <property type="entry name" value="MS_channel_2nd"/>
    <property type="match status" value="1"/>
</dbReference>
<feature type="domain" description="Mechanosensitive ion channel MscS C-terminal" evidence="9">
    <location>
        <begin position="184"/>
        <end position="266"/>
    </location>
</feature>
<feature type="transmembrane region" description="Helical" evidence="7">
    <location>
        <begin position="66"/>
        <end position="87"/>
    </location>
</feature>
<keyword evidence="6 7" id="KW-0472">Membrane</keyword>
<keyword evidence="7" id="KW-0406">Ion transport</keyword>
<evidence type="ECO:0000259" key="9">
    <source>
        <dbReference type="Pfam" id="PF21082"/>
    </source>
</evidence>
<dbReference type="Gene3D" id="2.30.30.60">
    <property type="match status" value="1"/>
</dbReference>
<evidence type="ECO:0000256" key="1">
    <source>
        <dbReference type="ARBA" id="ARBA00004651"/>
    </source>
</evidence>
<dbReference type="InterPro" id="IPR049278">
    <property type="entry name" value="MS_channel_C"/>
</dbReference>
<dbReference type="InterPro" id="IPR045275">
    <property type="entry name" value="MscS_archaea/bacteria_type"/>
</dbReference>
<dbReference type="SUPFAM" id="SSF82689">
    <property type="entry name" value="Mechanosensitive channel protein MscS (YggB), C-terminal domain"/>
    <property type="match status" value="1"/>
</dbReference>
<dbReference type="EMBL" id="WTYA01000004">
    <property type="protein sequence ID" value="MXP28525.1"/>
    <property type="molecule type" value="Genomic_DNA"/>
</dbReference>
<comment type="similarity">
    <text evidence="2 7">Belongs to the MscS (TC 1.A.23) family.</text>
</comment>
<dbReference type="PANTHER" id="PTHR30221:SF1">
    <property type="entry name" value="SMALL-CONDUCTANCE MECHANOSENSITIVE CHANNEL"/>
    <property type="match status" value="1"/>
</dbReference>
<dbReference type="InterPro" id="IPR006685">
    <property type="entry name" value="MscS_channel_2nd"/>
</dbReference>
<accession>A0A845AI70</accession>
<dbReference type="SUPFAM" id="SSF82861">
    <property type="entry name" value="Mechanosensitive channel protein MscS (YggB), transmembrane region"/>
    <property type="match status" value="1"/>
</dbReference>
<protein>
    <recommendedName>
        <fullName evidence="7">Small-conductance mechanosensitive channel</fullName>
    </recommendedName>
</protein>
<evidence type="ECO:0000256" key="4">
    <source>
        <dbReference type="ARBA" id="ARBA00022692"/>
    </source>
</evidence>
<comment type="subunit">
    <text evidence="7">Homoheptamer.</text>
</comment>
<dbReference type="InterPro" id="IPR023408">
    <property type="entry name" value="MscS_beta-dom_sf"/>
</dbReference>
<reference evidence="10 11" key="1">
    <citation type="submission" date="2019-12" db="EMBL/GenBank/DDBJ databases">
        <title>Genomic-based taxomic classification of the family Erythrobacteraceae.</title>
        <authorList>
            <person name="Xu L."/>
        </authorList>
    </citation>
    <scope>NUCLEOTIDE SEQUENCE [LARGE SCALE GENOMIC DNA]</scope>
    <source>
        <strain evidence="10 11">KEMB 9005-328</strain>
    </source>
</reference>
<dbReference type="Proteomes" id="UP000439780">
    <property type="component" value="Unassembled WGS sequence"/>
</dbReference>
<comment type="function">
    <text evidence="7">Mechanosensitive channel that participates in the regulation of osmotic pressure changes within the cell, opening in response to stretch forces in the membrane lipid bilayer, without the need for other proteins. Contributes to normal resistance to hypoosmotic shock. Forms an ion channel of 1.0 nanosiemens conductance with a slight preference for anions.</text>
</comment>
<keyword evidence="11" id="KW-1185">Reference proteome</keyword>
<keyword evidence="5 7" id="KW-1133">Transmembrane helix</keyword>
<evidence type="ECO:0000259" key="8">
    <source>
        <dbReference type="Pfam" id="PF00924"/>
    </source>
</evidence>
<feature type="transmembrane region" description="Helical" evidence="7">
    <location>
        <begin position="93"/>
        <end position="122"/>
    </location>
</feature>
<dbReference type="Gene3D" id="1.10.287.1260">
    <property type="match status" value="1"/>
</dbReference>
<evidence type="ECO:0000256" key="5">
    <source>
        <dbReference type="ARBA" id="ARBA00022989"/>
    </source>
</evidence>
<organism evidence="10 11">
    <name type="scientific">Qipengyuania algicida</name>
    <dbReference type="NCBI Taxonomy" id="1836209"/>
    <lineage>
        <taxon>Bacteria</taxon>
        <taxon>Pseudomonadati</taxon>
        <taxon>Pseudomonadota</taxon>
        <taxon>Alphaproteobacteria</taxon>
        <taxon>Sphingomonadales</taxon>
        <taxon>Erythrobacteraceae</taxon>
        <taxon>Qipengyuania</taxon>
    </lineage>
</organism>
<keyword evidence="3" id="KW-1003">Cell membrane</keyword>
<evidence type="ECO:0000313" key="11">
    <source>
        <dbReference type="Proteomes" id="UP000439780"/>
    </source>
</evidence>
<keyword evidence="7" id="KW-0997">Cell inner membrane</keyword>
<dbReference type="OrthoDB" id="9814206at2"/>
<comment type="caution">
    <text evidence="10">The sequence shown here is derived from an EMBL/GenBank/DDBJ whole genome shotgun (WGS) entry which is preliminary data.</text>
</comment>
<dbReference type="GO" id="GO:0008381">
    <property type="term" value="F:mechanosensitive monoatomic ion channel activity"/>
    <property type="evidence" value="ECO:0007669"/>
    <property type="project" value="InterPro"/>
</dbReference>
<gene>
    <name evidence="10" type="ORF">GRI58_06780</name>
</gene>
<dbReference type="InterPro" id="IPR011014">
    <property type="entry name" value="MscS_channel_TM-2"/>
</dbReference>
<evidence type="ECO:0000313" key="10">
    <source>
        <dbReference type="EMBL" id="MXP28525.1"/>
    </source>
</evidence>
<dbReference type="AlphaFoldDB" id="A0A845AI70"/>
<dbReference type="Pfam" id="PF21082">
    <property type="entry name" value="MS_channel_3rd"/>
    <property type="match status" value="1"/>
</dbReference>
<evidence type="ECO:0000256" key="3">
    <source>
        <dbReference type="ARBA" id="ARBA00022475"/>
    </source>
</evidence>
<proteinExistence type="inferred from homology"/>
<evidence type="ECO:0000256" key="7">
    <source>
        <dbReference type="RuleBase" id="RU369025"/>
    </source>
</evidence>
<feature type="domain" description="Mechanosensitive ion channel MscS" evidence="8">
    <location>
        <begin position="109"/>
        <end position="172"/>
    </location>
</feature>
<evidence type="ECO:0000256" key="2">
    <source>
        <dbReference type="ARBA" id="ARBA00008017"/>
    </source>
</evidence>
<comment type="subcellular location">
    <subcellularLocation>
        <location evidence="7">Cell inner membrane</location>
        <topology evidence="7">Multi-pass membrane protein</topology>
    </subcellularLocation>
    <subcellularLocation>
        <location evidence="1">Cell membrane</location>
        <topology evidence="1">Multi-pass membrane protein</topology>
    </subcellularLocation>
</comment>
<feature type="transmembrane region" description="Helical" evidence="7">
    <location>
        <begin position="25"/>
        <end position="46"/>
    </location>
</feature>
<keyword evidence="7" id="KW-0407">Ion channel</keyword>
<dbReference type="PANTHER" id="PTHR30221">
    <property type="entry name" value="SMALL-CONDUCTANCE MECHANOSENSITIVE CHANNEL"/>
    <property type="match status" value="1"/>
</dbReference>